<proteinExistence type="predicted"/>
<organism evidence="1">
    <name type="scientific">marine sediment metagenome</name>
    <dbReference type="NCBI Taxonomy" id="412755"/>
    <lineage>
        <taxon>unclassified sequences</taxon>
        <taxon>metagenomes</taxon>
        <taxon>ecological metagenomes</taxon>
    </lineage>
</organism>
<reference evidence="1" key="1">
    <citation type="journal article" date="2015" name="Nature">
        <title>Complex archaea that bridge the gap between prokaryotes and eukaryotes.</title>
        <authorList>
            <person name="Spang A."/>
            <person name="Saw J.H."/>
            <person name="Jorgensen S.L."/>
            <person name="Zaremba-Niedzwiedzka K."/>
            <person name="Martijn J."/>
            <person name="Lind A.E."/>
            <person name="van Eijk R."/>
            <person name="Schleper C."/>
            <person name="Guy L."/>
            <person name="Ettema T.J."/>
        </authorList>
    </citation>
    <scope>NUCLEOTIDE SEQUENCE</scope>
</reference>
<gene>
    <name evidence="1" type="ORF">LCGC14_1558730</name>
</gene>
<protein>
    <submittedName>
        <fullName evidence="1">Uncharacterized protein</fullName>
    </submittedName>
</protein>
<evidence type="ECO:0000313" key="1">
    <source>
        <dbReference type="EMBL" id="KKM47405.1"/>
    </source>
</evidence>
<name>A0A0F9L4J5_9ZZZZ</name>
<dbReference type="EMBL" id="LAZR01012013">
    <property type="protein sequence ID" value="KKM47405.1"/>
    <property type="molecule type" value="Genomic_DNA"/>
</dbReference>
<accession>A0A0F9L4J5</accession>
<dbReference type="AlphaFoldDB" id="A0A0F9L4J5"/>
<sequence length="110" mass="12655">MKGEIKIDNKKKDVGGFVKKYAPSGYYFMKCGCGIFTTDYPFVSECCKCEFKYAGSSEDIEKWKKEGILMELLVPKSIPTKKRAELINAYESENEVLDEDLYDCDDIWGF</sequence>
<comment type="caution">
    <text evidence="1">The sequence shown here is derived from an EMBL/GenBank/DDBJ whole genome shotgun (WGS) entry which is preliminary data.</text>
</comment>